<gene>
    <name evidence="4" type="ORF">PJIAN_4552</name>
</gene>
<evidence type="ECO:0000256" key="2">
    <source>
        <dbReference type="SAM" id="Phobius"/>
    </source>
</evidence>
<keyword evidence="2" id="KW-0812">Transmembrane</keyword>
<keyword evidence="4" id="KW-0808">Transferase</keyword>
<reference evidence="5" key="1">
    <citation type="submission" date="2016-04" db="EMBL/GenBank/DDBJ databases">
        <title>Draft genome sequence of Paludibacter jiangxiensis strain NM7.</title>
        <authorList>
            <person name="Qiu Y."/>
            <person name="Matsuura N."/>
            <person name="Ohashi A."/>
            <person name="Tourlousse M.D."/>
            <person name="Sekiguchi Y."/>
        </authorList>
    </citation>
    <scope>NUCLEOTIDE SEQUENCE [LARGE SCALE GENOMIC DNA]</scope>
    <source>
        <strain evidence="5">NM7</strain>
    </source>
</reference>
<organism evidence="4 5">
    <name type="scientific">Paludibacter jiangxiensis</name>
    <dbReference type="NCBI Taxonomy" id="681398"/>
    <lineage>
        <taxon>Bacteria</taxon>
        <taxon>Pseudomonadati</taxon>
        <taxon>Bacteroidota</taxon>
        <taxon>Bacteroidia</taxon>
        <taxon>Bacteroidales</taxon>
        <taxon>Paludibacteraceae</taxon>
        <taxon>Paludibacter</taxon>
    </lineage>
</organism>
<sequence>MAPATHHEYYLKRKVDIVLSLLGLILLSPLFLIIVLLILTDSGRPVFYRQPRTGKGGIPFDILKFRTMIVNADKSSLLTIGLHDNRVTRTGYYLRKYKIDELPQLINVLKGEMSLVGPRPEVPKYTQLYSQRQKDVLSVRPGITDPASILLKDENEMIAASPDPEKFYIEKLIPEKLSINLQYIERMSLKNDLRIIAKTLLAIIR</sequence>
<comment type="similarity">
    <text evidence="1">Belongs to the bacterial sugar transferase family.</text>
</comment>
<evidence type="ECO:0000259" key="3">
    <source>
        <dbReference type="Pfam" id="PF02397"/>
    </source>
</evidence>
<evidence type="ECO:0000313" key="4">
    <source>
        <dbReference type="EMBL" id="GAT64009.1"/>
    </source>
</evidence>
<dbReference type="STRING" id="681398.PJIAN_4552"/>
<comment type="caution">
    <text evidence="4">The sequence shown here is derived from an EMBL/GenBank/DDBJ whole genome shotgun (WGS) entry which is preliminary data.</text>
</comment>
<keyword evidence="2" id="KW-0472">Membrane</keyword>
<dbReference type="Pfam" id="PF02397">
    <property type="entry name" value="Bac_transf"/>
    <property type="match status" value="1"/>
</dbReference>
<dbReference type="PANTHER" id="PTHR30576">
    <property type="entry name" value="COLANIC BIOSYNTHESIS UDP-GLUCOSE LIPID CARRIER TRANSFERASE"/>
    <property type="match status" value="1"/>
</dbReference>
<dbReference type="InterPro" id="IPR003362">
    <property type="entry name" value="Bact_transf"/>
</dbReference>
<accession>A0A171AMZ8</accession>
<keyword evidence="5" id="KW-1185">Reference proteome</keyword>
<protein>
    <submittedName>
        <fullName evidence="4">Sugar transferase</fullName>
    </submittedName>
</protein>
<proteinExistence type="inferred from homology"/>
<dbReference type="EMBL" id="BDCR01000004">
    <property type="protein sequence ID" value="GAT64009.1"/>
    <property type="molecule type" value="Genomic_DNA"/>
</dbReference>
<name>A0A171AMZ8_9BACT</name>
<dbReference type="GO" id="GO:0016780">
    <property type="term" value="F:phosphotransferase activity, for other substituted phosphate groups"/>
    <property type="evidence" value="ECO:0007669"/>
    <property type="project" value="TreeGrafter"/>
</dbReference>
<feature type="transmembrane region" description="Helical" evidence="2">
    <location>
        <begin position="17"/>
        <end position="39"/>
    </location>
</feature>
<dbReference type="Proteomes" id="UP000076586">
    <property type="component" value="Unassembled WGS sequence"/>
</dbReference>
<evidence type="ECO:0000313" key="5">
    <source>
        <dbReference type="Proteomes" id="UP000076586"/>
    </source>
</evidence>
<dbReference type="PANTHER" id="PTHR30576:SF20">
    <property type="entry name" value="QUINOVOSAMINEPHOSPHOTRANSFERAE-RELATED"/>
    <property type="match status" value="1"/>
</dbReference>
<keyword evidence="2" id="KW-1133">Transmembrane helix</keyword>
<evidence type="ECO:0000256" key="1">
    <source>
        <dbReference type="ARBA" id="ARBA00006464"/>
    </source>
</evidence>
<dbReference type="AlphaFoldDB" id="A0A171AMZ8"/>
<reference evidence="5" key="2">
    <citation type="journal article" date="2017" name="Genome Announc.">
        <title>Draft genome sequence of Paludibacter jiangxiensis NM7(T), a propionate-producing fermentative bacterium.</title>
        <authorList>
            <person name="Qiu Y.-L."/>
            <person name="Tourlousse D.M."/>
            <person name="Matsuura N."/>
            <person name="Ohashi A."/>
            <person name="Sekiguchi Y."/>
        </authorList>
    </citation>
    <scope>NUCLEOTIDE SEQUENCE [LARGE SCALE GENOMIC DNA]</scope>
    <source>
        <strain evidence="5">NM7</strain>
    </source>
</reference>
<feature type="domain" description="Bacterial sugar transferase" evidence="3">
    <location>
        <begin position="12"/>
        <end position="204"/>
    </location>
</feature>